<keyword evidence="8 12" id="KW-0443">Lipid metabolism</keyword>
<feature type="transmembrane region" description="Helical" evidence="12">
    <location>
        <begin position="171"/>
        <end position="192"/>
    </location>
</feature>
<evidence type="ECO:0000256" key="12">
    <source>
        <dbReference type="RuleBase" id="RU361115"/>
    </source>
</evidence>
<dbReference type="GO" id="GO:0042761">
    <property type="term" value="P:very long-chain fatty acid biosynthetic process"/>
    <property type="evidence" value="ECO:0007669"/>
    <property type="project" value="TreeGrafter"/>
</dbReference>
<evidence type="ECO:0000256" key="6">
    <source>
        <dbReference type="ARBA" id="ARBA00022832"/>
    </source>
</evidence>
<dbReference type="STRING" id="133385.A0A2T9YGE8"/>
<dbReference type="GO" id="GO:0005789">
    <property type="term" value="C:endoplasmic reticulum membrane"/>
    <property type="evidence" value="ECO:0007669"/>
    <property type="project" value="TreeGrafter"/>
</dbReference>
<comment type="subcellular location">
    <subcellularLocation>
        <location evidence="1">Membrane</location>
        <topology evidence="1">Multi-pass membrane protein</topology>
    </subcellularLocation>
</comment>
<dbReference type="Proteomes" id="UP000245383">
    <property type="component" value="Unassembled WGS sequence"/>
</dbReference>
<protein>
    <recommendedName>
        <fullName evidence="12">Elongation of fatty acids protein</fullName>
        <ecNumber evidence="12">2.3.1.-</ecNumber>
    </recommendedName>
</protein>
<dbReference type="Pfam" id="PF01151">
    <property type="entry name" value="ELO"/>
    <property type="match status" value="1"/>
</dbReference>
<feature type="transmembrane region" description="Helical" evidence="12">
    <location>
        <begin position="204"/>
        <end position="228"/>
    </location>
</feature>
<keyword evidence="5 12" id="KW-0812">Transmembrane</keyword>
<comment type="catalytic activity">
    <reaction evidence="12">
        <text>an acyl-CoA + malonyl-CoA + H(+) = a 3-oxoacyl-CoA + CO2 + CoA</text>
        <dbReference type="Rhea" id="RHEA:50252"/>
        <dbReference type="ChEBI" id="CHEBI:15378"/>
        <dbReference type="ChEBI" id="CHEBI:16526"/>
        <dbReference type="ChEBI" id="CHEBI:57287"/>
        <dbReference type="ChEBI" id="CHEBI:57384"/>
        <dbReference type="ChEBI" id="CHEBI:58342"/>
        <dbReference type="ChEBI" id="CHEBI:90726"/>
    </reaction>
    <physiologicalReaction direction="left-to-right" evidence="12">
        <dbReference type="Rhea" id="RHEA:50253"/>
    </physiologicalReaction>
</comment>
<proteinExistence type="inferred from homology"/>
<evidence type="ECO:0000256" key="3">
    <source>
        <dbReference type="ARBA" id="ARBA00022516"/>
    </source>
</evidence>
<keyword evidence="10 12" id="KW-0275">Fatty acid biosynthesis</keyword>
<keyword evidence="14" id="KW-1185">Reference proteome</keyword>
<evidence type="ECO:0000256" key="10">
    <source>
        <dbReference type="ARBA" id="ARBA00023160"/>
    </source>
</evidence>
<evidence type="ECO:0000313" key="14">
    <source>
        <dbReference type="Proteomes" id="UP000245383"/>
    </source>
</evidence>
<dbReference type="EMBL" id="MBFR01000205">
    <property type="protein sequence ID" value="PVU91354.1"/>
    <property type="molecule type" value="Genomic_DNA"/>
</dbReference>
<keyword evidence="9 12" id="KW-0472">Membrane</keyword>
<dbReference type="GO" id="GO:0030148">
    <property type="term" value="P:sphingolipid biosynthetic process"/>
    <property type="evidence" value="ECO:0007669"/>
    <property type="project" value="TreeGrafter"/>
</dbReference>
<sequence length="281" mass="32864">MLSVQTSSSLDLLLHKTLFYFGVNKDQWSYTVGHTFGSTWTQVLSVTAIYLFAVFAGKLLMKNRKPFVLKSFTLFHNLTLSIGSALLLLLFVEQLLPKLTSNGLFWSICHNDAWTRKLELLYYINYLIKWYEFVDTILLVLKKKNTPFLHVYHHSMTMILCFTQLNGTTPVSWVPVTINLFVHVIMYYYYYLTSLGVRVFWKKLVTVIQIAQFVIDLVFVYFCSYNLFVHRYNINLPCYGSCRGSDSAAIFGCYLLSSYLFLFVKFFFDTYRSASIKQKKQ</sequence>
<evidence type="ECO:0000256" key="9">
    <source>
        <dbReference type="ARBA" id="ARBA00023136"/>
    </source>
</evidence>
<keyword evidence="3 12" id="KW-0444">Lipid biosynthesis</keyword>
<keyword evidence="7 12" id="KW-1133">Transmembrane helix</keyword>
<reference evidence="13 14" key="1">
    <citation type="journal article" date="2018" name="MBio">
        <title>Comparative Genomics Reveals the Core Gene Toolbox for the Fungus-Insect Symbiosis.</title>
        <authorList>
            <person name="Wang Y."/>
            <person name="Stata M."/>
            <person name="Wang W."/>
            <person name="Stajich J.E."/>
            <person name="White M.M."/>
            <person name="Moncalvo J.M."/>
        </authorList>
    </citation>
    <scope>NUCLEOTIDE SEQUENCE [LARGE SCALE GENOMIC DNA]</scope>
    <source>
        <strain evidence="13 14">SWE-8-4</strain>
    </source>
</reference>
<feature type="transmembrane region" description="Helical" evidence="12">
    <location>
        <begin position="248"/>
        <end position="268"/>
    </location>
</feature>
<dbReference type="PANTHER" id="PTHR11157:SF134">
    <property type="entry name" value="ELONGATION OF FATTY ACIDS PROTEIN 1-RELATED"/>
    <property type="match status" value="1"/>
</dbReference>
<dbReference type="EC" id="2.3.1.-" evidence="12"/>
<gene>
    <name evidence="13" type="ORF">BB561_004441</name>
</gene>
<dbReference type="GO" id="GO:0034625">
    <property type="term" value="P:fatty acid elongation, monounsaturated fatty acid"/>
    <property type="evidence" value="ECO:0007669"/>
    <property type="project" value="TreeGrafter"/>
</dbReference>
<accession>A0A2T9YGE8</accession>
<organism evidence="13 14">
    <name type="scientific">Smittium simulii</name>
    <dbReference type="NCBI Taxonomy" id="133385"/>
    <lineage>
        <taxon>Eukaryota</taxon>
        <taxon>Fungi</taxon>
        <taxon>Fungi incertae sedis</taxon>
        <taxon>Zoopagomycota</taxon>
        <taxon>Kickxellomycotina</taxon>
        <taxon>Harpellomycetes</taxon>
        <taxon>Harpellales</taxon>
        <taxon>Legeriomycetaceae</taxon>
        <taxon>Smittium</taxon>
    </lineage>
</organism>
<name>A0A2T9YGE8_9FUNG</name>
<comment type="catalytic activity">
    <reaction evidence="11">
        <text>a very-long-chain acyl-CoA + malonyl-CoA + H(+) = a very-long-chain 3-oxoacyl-CoA + CO2 + CoA</text>
        <dbReference type="Rhea" id="RHEA:32727"/>
        <dbReference type="ChEBI" id="CHEBI:15378"/>
        <dbReference type="ChEBI" id="CHEBI:16526"/>
        <dbReference type="ChEBI" id="CHEBI:57287"/>
        <dbReference type="ChEBI" id="CHEBI:57384"/>
        <dbReference type="ChEBI" id="CHEBI:90725"/>
        <dbReference type="ChEBI" id="CHEBI:90736"/>
        <dbReference type="EC" id="2.3.1.199"/>
    </reaction>
</comment>
<evidence type="ECO:0000256" key="8">
    <source>
        <dbReference type="ARBA" id="ARBA00023098"/>
    </source>
</evidence>
<evidence type="ECO:0000256" key="2">
    <source>
        <dbReference type="ARBA" id="ARBA00007263"/>
    </source>
</evidence>
<feature type="transmembrane region" description="Helical" evidence="12">
    <location>
        <begin position="40"/>
        <end position="60"/>
    </location>
</feature>
<evidence type="ECO:0000313" key="13">
    <source>
        <dbReference type="EMBL" id="PVU91354.1"/>
    </source>
</evidence>
<evidence type="ECO:0000256" key="5">
    <source>
        <dbReference type="ARBA" id="ARBA00022692"/>
    </source>
</evidence>
<evidence type="ECO:0000256" key="4">
    <source>
        <dbReference type="ARBA" id="ARBA00022679"/>
    </source>
</evidence>
<comment type="caution">
    <text evidence="13">The sequence shown here is derived from an EMBL/GenBank/DDBJ whole genome shotgun (WGS) entry which is preliminary data.</text>
</comment>
<feature type="transmembrane region" description="Helical" evidence="12">
    <location>
        <begin position="72"/>
        <end position="92"/>
    </location>
</feature>
<dbReference type="GO" id="GO:0019367">
    <property type="term" value="P:fatty acid elongation, saturated fatty acid"/>
    <property type="evidence" value="ECO:0007669"/>
    <property type="project" value="TreeGrafter"/>
</dbReference>
<dbReference type="GO" id="GO:0009922">
    <property type="term" value="F:fatty acid elongase activity"/>
    <property type="evidence" value="ECO:0007669"/>
    <property type="project" value="UniProtKB-EC"/>
</dbReference>
<evidence type="ECO:0000256" key="1">
    <source>
        <dbReference type="ARBA" id="ARBA00004141"/>
    </source>
</evidence>
<dbReference type="GO" id="GO:0034626">
    <property type="term" value="P:fatty acid elongation, polyunsaturated fatty acid"/>
    <property type="evidence" value="ECO:0007669"/>
    <property type="project" value="TreeGrafter"/>
</dbReference>
<keyword evidence="4 12" id="KW-0808">Transferase</keyword>
<evidence type="ECO:0000256" key="7">
    <source>
        <dbReference type="ARBA" id="ARBA00022989"/>
    </source>
</evidence>
<dbReference type="PANTHER" id="PTHR11157">
    <property type="entry name" value="FATTY ACID ACYL TRANSFERASE-RELATED"/>
    <property type="match status" value="1"/>
</dbReference>
<evidence type="ECO:0000256" key="11">
    <source>
        <dbReference type="ARBA" id="ARBA00047375"/>
    </source>
</evidence>
<dbReference type="AlphaFoldDB" id="A0A2T9YGE8"/>
<dbReference type="OrthoDB" id="434092at2759"/>
<comment type="similarity">
    <text evidence="2 12">Belongs to the ELO family.</text>
</comment>
<keyword evidence="6 12" id="KW-0276">Fatty acid metabolism</keyword>
<dbReference type="InterPro" id="IPR002076">
    <property type="entry name" value="ELO_fam"/>
</dbReference>